<comment type="caution">
    <text evidence="1">The sequence shown here is derived from an EMBL/GenBank/DDBJ whole genome shotgun (WGS) entry which is preliminary data.</text>
</comment>
<name>A0ABQ2XAU4_9BURK</name>
<organism evidence="1 2">
    <name type="scientific">Undibacterium macrobrachii</name>
    <dbReference type="NCBI Taxonomy" id="1119058"/>
    <lineage>
        <taxon>Bacteria</taxon>
        <taxon>Pseudomonadati</taxon>
        <taxon>Pseudomonadota</taxon>
        <taxon>Betaproteobacteria</taxon>
        <taxon>Burkholderiales</taxon>
        <taxon>Oxalobacteraceae</taxon>
        <taxon>Undibacterium</taxon>
    </lineage>
</organism>
<proteinExistence type="predicted"/>
<accession>A0ABQ2XAU4</accession>
<evidence type="ECO:0000313" key="1">
    <source>
        <dbReference type="EMBL" id="GGX08393.1"/>
    </source>
</evidence>
<protein>
    <submittedName>
        <fullName evidence="1">Uncharacterized protein</fullName>
    </submittedName>
</protein>
<dbReference type="Proteomes" id="UP000620127">
    <property type="component" value="Unassembled WGS sequence"/>
</dbReference>
<dbReference type="EMBL" id="BMYT01000002">
    <property type="protein sequence ID" value="GGX08393.1"/>
    <property type="molecule type" value="Genomic_DNA"/>
</dbReference>
<keyword evidence="2" id="KW-1185">Reference proteome</keyword>
<evidence type="ECO:0000313" key="2">
    <source>
        <dbReference type="Proteomes" id="UP000620127"/>
    </source>
</evidence>
<sequence length="175" mass="19773">MLSSLQGCLLLNNVDAIPHAKVINSKQDRGIAIVGVAVEGVWNYPRFSLSLDEYSLEKQAITGNCWRFNRMTTSVPKETKSLQYFVFDLAPGYYTYSPFNLPNPHSEQVQGFHVPAGQITYIGDFIYTEDKSIELRRNYPGIEAELKQAYPNIKSTVKLAETVLVKRPHLFLCAP</sequence>
<reference evidence="2" key="1">
    <citation type="journal article" date="2019" name="Int. J. Syst. Evol. Microbiol.">
        <title>The Global Catalogue of Microorganisms (GCM) 10K type strain sequencing project: providing services to taxonomists for standard genome sequencing and annotation.</title>
        <authorList>
            <consortium name="The Broad Institute Genomics Platform"/>
            <consortium name="The Broad Institute Genome Sequencing Center for Infectious Disease"/>
            <person name="Wu L."/>
            <person name="Ma J."/>
        </authorList>
    </citation>
    <scope>NUCLEOTIDE SEQUENCE [LARGE SCALE GENOMIC DNA]</scope>
    <source>
        <strain evidence="2">KCTC 23916</strain>
    </source>
</reference>
<gene>
    <name evidence="1" type="ORF">GCM10011282_13080</name>
</gene>